<accession>A0AC61U4S7</accession>
<dbReference type="Proteomes" id="UP001059663">
    <property type="component" value="Chromosome"/>
</dbReference>
<organism evidence="1 2">
    <name type="scientific">Janibacter limosus</name>
    <dbReference type="NCBI Taxonomy" id="53458"/>
    <lineage>
        <taxon>Bacteria</taxon>
        <taxon>Bacillati</taxon>
        <taxon>Actinomycetota</taxon>
        <taxon>Actinomycetes</taxon>
        <taxon>Micrococcales</taxon>
        <taxon>Intrasporangiaceae</taxon>
        <taxon>Janibacter</taxon>
    </lineage>
</organism>
<gene>
    <name evidence="1" type="ORF">LP422_01540</name>
</gene>
<dbReference type="EMBL" id="CP087977">
    <property type="protein sequence ID" value="UUZ45055.1"/>
    <property type="molecule type" value="Genomic_DNA"/>
</dbReference>
<proteinExistence type="predicted"/>
<name>A0AC61U4S7_9MICO</name>
<protein>
    <submittedName>
        <fullName evidence="1">Uncharacterized protein</fullName>
    </submittedName>
</protein>
<evidence type="ECO:0000313" key="2">
    <source>
        <dbReference type="Proteomes" id="UP001059663"/>
    </source>
</evidence>
<sequence length="79" mass="7766">MRTAALTAVLSLPLTGCGLLPQGGSPGSSTSAPTSQGASDQPTEDLGTLTGAGRPPDEGGCAPPCRRRVISGTGGWTTR</sequence>
<evidence type="ECO:0000313" key="1">
    <source>
        <dbReference type="EMBL" id="UUZ45055.1"/>
    </source>
</evidence>
<reference evidence="1" key="1">
    <citation type="submission" date="2021-11" db="EMBL/GenBank/DDBJ databases">
        <title>Study of the species diversity of bacterial strains isolated from a unique natural object - Shulgan-Tash cave (Bashkiria).</title>
        <authorList>
            <person name="Sazanova A.L."/>
            <person name="Chirak E.R."/>
            <person name="Safronova V.I."/>
        </authorList>
    </citation>
    <scope>NUCLEOTIDE SEQUENCE</scope>
    <source>
        <strain evidence="1">P1</strain>
    </source>
</reference>